<dbReference type="InterPro" id="IPR036890">
    <property type="entry name" value="HATPase_C_sf"/>
</dbReference>
<reference evidence="3 4" key="1">
    <citation type="submission" date="2018-12" db="EMBL/GenBank/DDBJ databases">
        <title>Vibrio sp. isolated from China Sea.</title>
        <authorList>
            <person name="Li Y."/>
        </authorList>
    </citation>
    <scope>NUCLEOTIDE SEQUENCE [LARGE SCALE GENOMIC DNA]</scope>
    <source>
        <strain evidence="3 4">BEI207</strain>
    </source>
</reference>
<dbReference type="InterPro" id="IPR005467">
    <property type="entry name" value="His_kinase_dom"/>
</dbReference>
<dbReference type="InterPro" id="IPR050640">
    <property type="entry name" value="Bact_2-comp_sensor_kinase"/>
</dbReference>
<dbReference type="EMBL" id="RXZH01000001">
    <property type="protein sequence ID" value="RTZ18289.1"/>
    <property type="molecule type" value="Genomic_DNA"/>
</dbReference>
<organism evidence="3 4">
    <name type="scientific">Vibrio aquaticus</name>
    <dbReference type="NCBI Taxonomy" id="2496559"/>
    <lineage>
        <taxon>Bacteria</taxon>
        <taxon>Pseudomonadati</taxon>
        <taxon>Pseudomonadota</taxon>
        <taxon>Gammaproteobacteria</taxon>
        <taxon>Vibrionales</taxon>
        <taxon>Vibrionaceae</taxon>
        <taxon>Vibrio</taxon>
    </lineage>
</organism>
<dbReference type="AlphaFoldDB" id="A0A3S0P9G6"/>
<dbReference type="OrthoDB" id="2514702at2"/>
<feature type="transmembrane region" description="Helical" evidence="1">
    <location>
        <begin position="70"/>
        <end position="90"/>
    </location>
</feature>
<evidence type="ECO:0000313" key="3">
    <source>
        <dbReference type="EMBL" id="RTZ18289.1"/>
    </source>
</evidence>
<protein>
    <submittedName>
        <fullName evidence="3">Sensor histidine kinase</fullName>
    </submittedName>
</protein>
<dbReference type="Proteomes" id="UP000268973">
    <property type="component" value="Unassembled WGS sequence"/>
</dbReference>
<dbReference type="Gene3D" id="3.30.565.10">
    <property type="entry name" value="Histidine kinase-like ATPase, C-terminal domain"/>
    <property type="match status" value="1"/>
</dbReference>
<feature type="transmembrane region" description="Helical" evidence="1">
    <location>
        <begin position="15"/>
        <end position="34"/>
    </location>
</feature>
<dbReference type="PANTHER" id="PTHR34220">
    <property type="entry name" value="SENSOR HISTIDINE KINASE YPDA"/>
    <property type="match status" value="1"/>
</dbReference>
<keyword evidence="4" id="KW-1185">Reference proteome</keyword>
<feature type="transmembrane region" description="Helical" evidence="1">
    <location>
        <begin position="102"/>
        <end position="121"/>
    </location>
</feature>
<feature type="transmembrane region" description="Helical" evidence="1">
    <location>
        <begin position="40"/>
        <end position="58"/>
    </location>
</feature>
<dbReference type="GO" id="GO:0016020">
    <property type="term" value="C:membrane"/>
    <property type="evidence" value="ECO:0007669"/>
    <property type="project" value="InterPro"/>
</dbReference>
<dbReference type="InterPro" id="IPR010559">
    <property type="entry name" value="Sig_transdc_His_kin_internal"/>
</dbReference>
<accession>A0A3S0P9G6</accession>
<dbReference type="Pfam" id="PF06580">
    <property type="entry name" value="His_kinase"/>
    <property type="match status" value="1"/>
</dbReference>
<dbReference type="SUPFAM" id="SSF55874">
    <property type="entry name" value="ATPase domain of HSP90 chaperone/DNA topoisomerase II/histidine kinase"/>
    <property type="match status" value="1"/>
</dbReference>
<dbReference type="PANTHER" id="PTHR34220:SF9">
    <property type="entry name" value="SIGNAL TRANSDUCTION HISTIDINE KINASE INTERNAL REGION DOMAIN-CONTAINING PROTEIN"/>
    <property type="match status" value="1"/>
</dbReference>
<dbReference type="Pfam" id="PF02518">
    <property type="entry name" value="HATPase_c"/>
    <property type="match status" value="1"/>
</dbReference>
<feature type="domain" description="Histidine kinase" evidence="2">
    <location>
        <begin position="247"/>
        <end position="341"/>
    </location>
</feature>
<dbReference type="PROSITE" id="PS50109">
    <property type="entry name" value="HIS_KIN"/>
    <property type="match status" value="1"/>
</dbReference>
<keyword evidence="3" id="KW-0418">Kinase</keyword>
<sequence length="346" mass="38189">MATEKNSQADIAKSFAYTGAFCAVIALVTQTIWPSAYIEHLIISLGYGFSSVIGAITISRFKPELPTRAINLFSLVFAMLFGTANAYFWLRTYDKFNSLAQMKPIVVLGFIFTVTCFFYFYTYEQKLVAQKELEKAKRIQSEQEKALLMSQLRQLQSQIEPHFLFNTLANVNALISDNPTLAQAMLEKLTELLRGTLVNSRSSNSTIDSELSLIDAYLAIQKIRLGERLTYRIDNTLDGSFELAPLLLQPLVENAVQHGIEPKVDGGEIVVKVSQNEQVISIDIGDSGVGLSETSPNSGHGIGLQNTRDRVTALYGNDASLQIKQSSLGGVLASIRIPIDKLHLEG</sequence>
<evidence type="ECO:0000256" key="1">
    <source>
        <dbReference type="SAM" id="Phobius"/>
    </source>
</evidence>
<dbReference type="InterPro" id="IPR003594">
    <property type="entry name" value="HATPase_dom"/>
</dbReference>
<evidence type="ECO:0000259" key="2">
    <source>
        <dbReference type="PROSITE" id="PS50109"/>
    </source>
</evidence>
<keyword evidence="1" id="KW-0812">Transmembrane</keyword>
<name>A0A3S0P9G6_9VIBR</name>
<dbReference type="RefSeq" id="WP_126573034.1">
    <property type="nucleotide sequence ID" value="NZ_RXZH01000001.1"/>
</dbReference>
<keyword evidence="3" id="KW-0808">Transferase</keyword>
<gene>
    <name evidence="3" type="ORF">EJ063_05740</name>
</gene>
<keyword evidence="1" id="KW-1133">Transmembrane helix</keyword>
<keyword evidence="1" id="KW-0472">Membrane</keyword>
<evidence type="ECO:0000313" key="4">
    <source>
        <dbReference type="Proteomes" id="UP000268973"/>
    </source>
</evidence>
<comment type="caution">
    <text evidence="3">The sequence shown here is derived from an EMBL/GenBank/DDBJ whole genome shotgun (WGS) entry which is preliminary data.</text>
</comment>
<dbReference type="SMART" id="SM00387">
    <property type="entry name" value="HATPase_c"/>
    <property type="match status" value="1"/>
</dbReference>
<dbReference type="GO" id="GO:0000155">
    <property type="term" value="F:phosphorelay sensor kinase activity"/>
    <property type="evidence" value="ECO:0007669"/>
    <property type="project" value="InterPro"/>
</dbReference>
<proteinExistence type="predicted"/>